<dbReference type="SUPFAM" id="SSF55298">
    <property type="entry name" value="YjgF-like"/>
    <property type="match status" value="1"/>
</dbReference>
<organism evidence="2 3">
    <name type="scientific">Strigomonas culicis</name>
    <dbReference type="NCBI Taxonomy" id="28005"/>
    <lineage>
        <taxon>Eukaryota</taxon>
        <taxon>Discoba</taxon>
        <taxon>Euglenozoa</taxon>
        <taxon>Kinetoplastea</taxon>
        <taxon>Metakinetoplastina</taxon>
        <taxon>Trypanosomatida</taxon>
        <taxon>Trypanosomatidae</taxon>
        <taxon>Strigomonadinae</taxon>
        <taxon>Strigomonas</taxon>
    </lineage>
</organism>
<accession>S9WLB5</accession>
<feature type="domain" description="Endoribonuclease L-PSP/chorismate mutase-like" evidence="1">
    <location>
        <begin position="3"/>
        <end position="96"/>
    </location>
</feature>
<dbReference type="Proteomes" id="UP000015354">
    <property type="component" value="Unassembled WGS sequence"/>
</dbReference>
<comment type="caution">
    <text evidence="2">The sequence shown here is derived from an EMBL/GenBank/DDBJ whole genome shotgun (WGS) entry which is preliminary data.</text>
</comment>
<evidence type="ECO:0000313" key="2">
    <source>
        <dbReference type="EMBL" id="EPY36765.1"/>
    </source>
</evidence>
<dbReference type="InterPro" id="IPR013813">
    <property type="entry name" value="Endoribo_LPSP/chorism_mut-like"/>
</dbReference>
<dbReference type="Gene3D" id="3.30.1330.40">
    <property type="entry name" value="RutC-like"/>
    <property type="match status" value="1"/>
</dbReference>
<gene>
    <name evidence="2" type="ORF">STCU_00418</name>
</gene>
<dbReference type="AlphaFoldDB" id="S9WLB5"/>
<proteinExistence type="predicted"/>
<dbReference type="OrthoDB" id="309640at2759"/>
<name>S9WLB5_9TRYP</name>
<dbReference type="EMBL" id="ATMH01000418">
    <property type="protein sequence ID" value="EPY36765.1"/>
    <property type="molecule type" value="Genomic_DNA"/>
</dbReference>
<protein>
    <submittedName>
        <fullName evidence="2">Endoribonuclease L-PSP</fullName>
    </submittedName>
</protein>
<dbReference type="CDD" id="cd02199">
    <property type="entry name" value="YjgF_YER057c_UK114_like_1"/>
    <property type="match status" value="1"/>
</dbReference>
<evidence type="ECO:0000259" key="1">
    <source>
        <dbReference type="Pfam" id="PF14588"/>
    </source>
</evidence>
<evidence type="ECO:0000313" key="3">
    <source>
        <dbReference type="Proteomes" id="UP000015354"/>
    </source>
</evidence>
<dbReference type="PANTHER" id="PTHR43760">
    <property type="entry name" value="ENDORIBONUCLEASE-RELATED"/>
    <property type="match status" value="1"/>
</dbReference>
<keyword evidence="3" id="KW-1185">Reference proteome</keyword>
<dbReference type="InterPro" id="IPR035959">
    <property type="entry name" value="RutC-like_sf"/>
</dbReference>
<dbReference type="PANTHER" id="PTHR43760:SF1">
    <property type="entry name" value="ENDORIBONUCLEASE L-PSP_CHORISMATE MUTASE-LIKE DOMAIN-CONTAINING PROTEIN"/>
    <property type="match status" value="1"/>
</dbReference>
<sequence>MSVGKLGADVSLEEGQKAARVCGINIIGAINSALGGDLTKVKRIVKICCFVNSTADFTEQHLVANGCSDLLVEVFGKEVGAHSRCAVGMGQLPLGASVEIDAIVELTTSSL</sequence>
<dbReference type="Pfam" id="PF14588">
    <property type="entry name" value="YjgF_endoribonc"/>
    <property type="match status" value="1"/>
</dbReference>
<reference evidence="2 3" key="1">
    <citation type="journal article" date="2013" name="PLoS ONE">
        <title>Predicting the Proteins of Angomonas deanei, Strigomonas culicis and Their Respective Endosymbionts Reveals New Aspects of the Trypanosomatidae Family.</title>
        <authorList>
            <person name="Motta M.C."/>
            <person name="Martins A.C."/>
            <person name="de Souza S.S."/>
            <person name="Catta-Preta C.M."/>
            <person name="Silva R."/>
            <person name="Klein C.C."/>
            <person name="de Almeida L.G."/>
            <person name="de Lima Cunha O."/>
            <person name="Ciapina L.P."/>
            <person name="Brocchi M."/>
            <person name="Colabardini A.C."/>
            <person name="de Araujo Lima B."/>
            <person name="Machado C.R."/>
            <person name="de Almeida Soares C.M."/>
            <person name="Probst C.M."/>
            <person name="de Menezes C.B."/>
            <person name="Thompson C.E."/>
            <person name="Bartholomeu D.C."/>
            <person name="Gradia D.F."/>
            <person name="Pavoni D.P."/>
            <person name="Grisard E.C."/>
            <person name="Fantinatti-Garboggini F."/>
            <person name="Marchini F.K."/>
            <person name="Rodrigues-Luiz G.F."/>
            <person name="Wagner G."/>
            <person name="Goldman G.H."/>
            <person name="Fietto J.L."/>
            <person name="Elias M.C."/>
            <person name="Goldman M.H."/>
            <person name="Sagot M.F."/>
            <person name="Pereira M."/>
            <person name="Stoco P.H."/>
            <person name="de Mendonca-Neto R.P."/>
            <person name="Teixeira S.M."/>
            <person name="Maciel T.E."/>
            <person name="de Oliveira Mendes T.A."/>
            <person name="Urmenyi T.P."/>
            <person name="de Souza W."/>
            <person name="Schenkman S."/>
            <person name="de Vasconcelos A.T."/>
        </authorList>
    </citation>
    <scope>NUCLEOTIDE SEQUENCE [LARGE SCALE GENOMIC DNA]</scope>
</reference>